<evidence type="ECO:0000256" key="2">
    <source>
        <dbReference type="SAM" id="SignalP"/>
    </source>
</evidence>
<gene>
    <name evidence="3" type="ORF">QWJ38_05130</name>
</gene>
<proteinExistence type="predicted"/>
<keyword evidence="2" id="KW-0732">Signal</keyword>
<dbReference type="RefSeq" id="WP_290357960.1">
    <property type="nucleotide sequence ID" value="NZ_JAUHHC010000001.1"/>
</dbReference>
<protein>
    <submittedName>
        <fullName evidence="3">DUF2167 domain-containing protein</fullName>
    </submittedName>
</protein>
<feature type="signal peptide" evidence="2">
    <location>
        <begin position="1"/>
        <end position="27"/>
    </location>
</feature>
<comment type="caution">
    <text evidence="3">The sequence shown here is derived from an EMBL/GenBank/DDBJ whole genome shotgun (WGS) entry which is preliminary data.</text>
</comment>
<organism evidence="3 4">
    <name type="scientific">Roseateles violae</name>
    <dbReference type="NCBI Taxonomy" id="3058042"/>
    <lineage>
        <taxon>Bacteria</taxon>
        <taxon>Pseudomonadati</taxon>
        <taxon>Pseudomonadota</taxon>
        <taxon>Betaproteobacteria</taxon>
        <taxon>Burkholderiales</taxon>
        <taxon>Sphaerotilaceae</taxon>
        <taxon>Roseateles</taxon>
    </lineage>
</organism>
<keyword evidence="1" id="KW-1133">Transmembrane helix</keyword>
<sequence length="301" mass="32485">MIEKKMQRLAAALLMLALSALAMPARAMSPDERKAVFEEADKAAVHGPKDIALAQQAVLHLPAGRIFVPQPQAARVVLAMGNPGEFKTLQGLVFPESDTDKGWFAVVEYHPSGYIKDDDAKNWNADEMLQSFREGTEAQNAERKKVGVTEMEIVGWAEKPAYEAATHRLVWAIGLRDKGAPAEADQGVNYNTYALGREGYLSLNLVTDLKDLGSHKGEAQTLLGALELDAGKRYGDFNASTDHVAEYGVAALVLGVGAKKLGLLAVVFAFVAKFAKVIFLALAGFGAVFARLFKRKNANIG</sequence>
<keyword evidence="4" id="KW-1185">Reference proteome</keyword>
<evidence type="ECO:0000313" key="4">
    <source>
        <dbReference type="Proteomes" id="UP001228044"/>
    </source>
</evidence>
<keyword evidence="1" id="KW-0812">Transmembrane</keyword>
<keyword evidence="1" id="KW-0472">Membrane</keyword>
<name>A0ABT8DTL9_9BURK</name>
<dbReference type="Pfam" id="PF09935">
    <property type="entry name" value="DUF2167"/>
    <property type="match status" value="1"/>
</dbReference>
<dbReference type="InterPro" id="IPR018682">
    <property type="entry name" value="DUF2167_membr"/>
</dbReference>
<evidence type="ECO:0000313" key="3">
    <source>
        <dbReference type="EMBL" id="MDN3919664.1"/>
    </source>
</evidence>
<accession>A0ABT8DTL9</accession>
<feature type="transmembrane region" description="Helical" evidence="1">
    <location>
        <begin position="261"/>
        <end position="290"/>
    </location>
</feature>
<evidence type="ECO:0000256" key="1">
    <source>
        <dbReference type="SAM" id="Phobius"/>
    </source>
</evidence>
<dbReference type="Proteomes" id="UP001228044">
    <property type="component" value="Unassembled WGS sequence"/>
</dbReference>
<dbReference type="EMBL" id="JAUHHC010000001">
    <property type="protein sequence ID" value="MDN3919664.1"/>
    <property type="molecule type" value="Genomic_DNA"/>
</dbReference>
<reference evidence="3 4" key="1">
    <citation type="submission" date="2023-06" db="EMBL/GenBank/DDBJ databases">
        <title>Pelomonas sp. PFR6 16S ribosomal RNA gene Genome sequencing and assembly.</title>
        <authorList>
            <person name="Woo H."/>
        </authorList>
    </citation>
    <scope>NUCLEOTIDE SEQUENCE [LARGE SCALE GENOMIC DNA]</scope>
    <source>
        <strain evidence="3 4">PFR6</strain>
    </source>
</reference>
<feature type="chain" id="PRO_5047413628" evidence="2">
    <location>
        <begin position="28"/>
        <end position="301"/>
    </location>
</feature>